<dbReference type="AlphaFoldDB" id="A0A8W8P4B1"/>
<dbReference type="Proteomes" id="UP000005408">
    <property type="component" value="Unassembled WGS sequence"/>
</dbReference>
<evidence type="ECO:0000313" key="2">
    <source>
        <dbReference type="EnsemblMetazoa" id="G8960.5:cds"/>
    </source>
</evidence>
<feature type="transmembrane region" description="Helical" evidence="1">
    <location>
        <begin position="104"/>
        <end position="123"/>
    </location>
</feature>
<reference evidence="2" key="1">
    <citation type="submission" date="2022-08" db="UniProtKB">
        <authorList>
            <consortium name="EnsemblMetazoa"/>
        </authorList>
    </citation>
    <scope>IDENTIFICATION</scope>
    <source>
        <strain evidence="2">05x7-T-G4-1.051#20</strain>
    </source>
</reference>
<protein>
    <submittedName>
        <fullName evidence="2">Uncharacterized protein</fullName>
    </submittedName>
</protein>
<keyword evidence="1" id="KW-0812">Transmembrane</keyword>
<keyword evidence="1" id="KW-1133">Transmembrane helix</keyword>
<proteinExistence type="predicted"/>
<accession>A0A8W8P4B1</accession>
<sequence>MKQLILINLFFKDYCTEFNVGGGVIQRHAQVRCNSVFPKCDKKYISSDAYKYPDCYKLANENQAFKSTLSQYPNSGFETRTVFSIEKTTYNETNHKISPTIGAVLIYVATCITFCIALGYFLFPLLRKKLCLCEKTRKNDLEEPNDYIYISTKHLGHFQYVYTLARNCTLRLVNVCTSEDLSDFRSEDVLIRIEVVGDYTEENLKLLSKGKAKRNKRRQKHCDVWKKVPLLCFQNHLSSKSALEMLRKGHACHKILIQSEKYFAKTKKADGDVITVGQNKRDIKEIITTCLETELDQILKVWLKKLKAKGSLNQTLEMIEEIKAIRKQLILENSKSTAAHDVPCIDSKPIVPKNVREHLFRRSGVTGFGIWGCSAFKIFVNMANDDEILKKELIKLNKNFFEKYQLKIETRNMIRLCSTMILHR</sequence>
<dbReference type="EnsemblMetazoa" id="G8960.5">
    <property type="protein sequence ID" value="G8960.5:cds"/>
    <property type="gene ID" value="G8960"/>
</dbReference>
<keyword evidence="3" id="KW-1185">Reference proteome</keyword>
<evidence type="ECO:0000256" key="1">
    <source>
        <dbReference type="SAM" id="Phobius"/>
    </source>
</evidence>
<name>A0A8W8P4B1_MAGGI</name>
<evidence type="ECO:0000313" key="3">
    <source>
        <dbReference type="Proteomes" id="UP000005408"/>
    </source>
</evidence>
<keyword evidence="1" id="KW-0472">Membrane</keyword>
<organism evidence="2 3">
    <name type="scientific">Magallana gigas</name>
    <name type="common">Pacific oyster</name>
    <name type="synonym">Crassostrea gigas</name>
    <dbReference type="NCBI Taxonomy" id="29159"/>
    <lineage>
        <taxon>Eukaryota</taxon>
        <taxon>Metazoa</taxon>
        <taxon>Spiralia</taxon>
        <taxon>Lophotrochozoa</taxon>
        <taxon>Mollusca</taxon>
        <taxon>Bivalvia</taxon>
        <taxon>Autobranchia</taxon>
        <taxon>Pteriomorphia</taxon>
        <taxon>Ostreida</taxon>
        <taxon>Ostreoidea</taxon>
        <taxon>Ostreidae</taxon>
        <taxon>Magallana</taxon>
    </lineage>
</organism>